<evidence type="ECO:0000259" key="1">
    <source>
        <dbReference type="PROSITE" id="PS50878"/>
    </source>
</evidence>
<dbReference type="InterPro" id="IPR044730">
    <property type="entry name" value="RNase_H-like_dom_plant"/>
</dbReference>
<sequence>MVISEGDRRPWILSGVYASTEYRDRRVLRDEASQAISLGYPVLMAGNFNCIVGSQEKMGGKPFSQLRKFKEFQDFLTSNGLVDLGYSGPCFTWCNNQQGRARVWERLDRACATAGWVQCYPDYHVRHLPRIASDHSPLLVSIEAHFQVRPPFRFEKFWLCYPRSWEMVREAWSSPVRGDDMYRVSRKLELTRRRLWRWNREEVGNIFRRTEEEEEAIARLQSQEAQRGGLAEEELRELRSHLAAHNSLLRQQETLWRQKSRVQWILEGDRNTRFFHQATVIRRHQNRIRGILGEDGQRSEDPDTIRRVMEGFFRARWTEMAGDGSRGLMPSLGVRVLEEETDALIRPVSEREIREAMWSLEGDKAPGPDGFPPMFFRRYWMIVGQDVTAAILQFISTAVMAPDWQRTFITLIPKRQDAFEPGHFRPISLCTTLYKAMAKILAVRLREILPRLISPEQGAFIGGRSISDNVLIAQEFMFDLGRATMRRSLMGVKLDMERAYDRMRWDFVHQSLLGFGFHDVWIQWIMGCVRAPSFAILVNGTPSGFFEPSGGLRQGCPLSPLLFIICADALSRALRQAVIAQELEVYRPAVGAPPISHLLFADDCLLLARSSRQDARVIARILRDYCDASGQRVNFSKSAVCFSPKTKRTVRLSIMEILGVGEQDGTMRYLGVPISGRRLRGRDCCSLELSIRQRLEGWQMHSLSMMGRITLVRSVLSSIPIYLLSNCFIPVSVLRPIEQLLRNFIWGRHGGRGGIHLLAWEVVCQPTRFGGLGVQSLLARREVLAARHVARFVLEPSSIWSSLMRAKYGVLVPGVRATRYHSPVWKEMCARAMLVLQEIRWAIGDGRSIDVLEDCWVTAQPLSRLPTLVDSGRLAGHTVSDLMISEEGRWREEMIREVFGVHLVEMVLALPVPIRGEPDRLVWAPTGRSQVRARDLQALFRGESARQIEGGWIWRMRIHPRVALFFWKVAWGCLPTRSVLVRRGMRILQCCEVCTVSEETIGHVLLQCPRAREIWRRSPVPLPRSVVSVQDLLQLVRDSFRQPSSVEAGVLRAYLAYHIWLDRNAVLFDGRRSSPRLVVVSAVLQAREVISCAATGSLGTAGDIWGTRFAITAPSVAADGRSGGVGFVIRDHRGSLVAAGGRHIPGLTVVGAELQAAWEGITYTRRVLGAERVYIEGDSSTVIEWIRSADRYGDGHPLICDTCKLVAELGEHQVAHAFREANRAADWVASYVARHSGEFLWTSIAELPPPLYSLLSFDSAGCILVRAI</sequence>
<dbReference type="CDD" id="cd01650">
    <property type="entry name" value="RT_nLTR_like"/>
    <property type="match status" value="1"/>
</dbReference>
<reference evidence="2" key="1">
    <citation type="journal article" date="2019" name="Nat. Commun.">
        <title>Genome-wide association mapping of date palm fruit traits.</title>
        <authorList>
            <person name="Hazzouri K.M."/>
            <person name="Gros-Balthazard M."/>
            <person name="Flowers J.M."/>
            <person name="Copetti D."/>
            <person name="Lemansour A."/>
            <person name="Lebrun M."/>
            <person name="Masmoudi K."/>
            <person name="Ferrand S."/>
            <person name="Dhar M.I."/>
            <person name="Fresquez Z.A."/>
            <person name="Rosas U."/>
            <person name="Zhang J."/>
            <person name="Talag J."/>
            <person name="Lee S."/>
            <person name="Kudrna D."/>
            <person name="Powell R.F."/>
            <person name="Leitch I.J."/>
            <person name="Krueger R.R."/>
            <person name="Wing R.A."/>
            <person name="Amiri K.M.A."/>
            <person name="Purugganan M.D."/>
        </authorList>
    </citation>
    <scope>NUCLEOTIDE SEQUENCE [LARGE SCALE GENOMIC DNA]</scope>
    <source>
        <strain evidence="2">cv. Khalas</strain>
    </source>
</reference>
<gene>
    <name evidence="3" type="primary">LOC120110931</name>
</gene>
<accession>A0A8B9AG10</accession>
<dbReference type="InterPro" id="IPR026960">
    <property type="entry name" value="RVT-Znf"/>
</dbReference>
<reference evidence="3" key="2">
    <citation type="submission" date="2025-08" db="UniProtKB">
        <authorList>
            <consortium name="RefSeq"/>
        </authorList>
    </citation>
    <scope>IDENTIFICATION</scope>
    <source>
        <tissue evidence="3">Young leaves</tissue>
    </source>
</reference>
<feature type="domain" description="Reverse transcriptase" evidence="1">
    <location>
        <begin position="393"/>
        <end position="674"/>
    </location>
</feature>
<dbReference type="Pfam" id="PF13456">
    <property type="entry name" value="RVT_3"/>
    <property type="match status" value="1"/>
</dbReference>
<evidence type="ECO:0000313" key="2">
    <source>
        <dbReference type="Proteomes" id="UP000228380"/>
    </source>
</evidence>
<keyword evidence="2" id="KW-1185">Reference proteome</keyword>
<dbReference type="KEGG" id="pda:120110931"/>
<dbReference type="Gene3D" id="3.60.10.10">
    <property type="entry name" value="Endonuclease/exonuclease/phosphatase"/>
    <property type="match status" value="1"/>
</dbReference>
<dbReference type="AlphaFoldDB" id="A0A8B9AG10"/>
<dbReference type="SUPFAM" id="SSF56219">
    <property type="entry name" value="DNase I-like"/>
    <property type="match status" value="1"/>
</dbReference>
<dbReference type="GO" id="GO:0004523">
    <property type="term" value="F:RNA-DNA hybrid ribonuclease activity"/>
    <property type="evidence" value="ECO:0007669"/>
    <property type="project" value="InterPro"/>
</dbReference>
<dbReference type="RefSeq" id="XP_038982903.1">
    <property type="nucleotide sequence ID" value="XM_039126975.1"/>
</dbReference>
<dbReference type="InterPro" id="IPR036691">
    <property type="entry name" value="Endo/exonu/phosph_ase_sf"/>
</dbReference>
<dbReference type="PANTHER" id="PTHR33116">
    <property type="entry name" value="REVERSE TRANSCRIPTASE ZINC-BINDING DOMAIN-CONTAINING PROTEIN-RELATED-RELATED"/>
    <property type="match status" value="1"/>
</dbReference>
<dbReference type="InterPro" id="IPR036397">
    <property type="entry name" value="RNaseH_sf"/>
</dbReference>
<evidence type="ECO:0000313" key="3">
    <source>
        <dbReference type="RefSeq" id="XP_038982903.1"/>
    </source>
</evidence>
<protein>
    <submittedName>
        <fullName evidence="3">Uncharacterized protein LOC120110931</fullName>
    </submittedName>
</protein>
<dbReference type="InterPro" id="IPR012337">
    <property type="entry name" value="RNaseH-like_sf"/>
</dbReference>
<dbReference type="Pfam" id="PF00078">
    <property type="entry name" value="RVT_1"/>
    <property type="match status" value="1"/>
</dbReference>
<dbReference type="OrthoDB" id="786283at2759"/>
<dbReference type="CDD" id="cd06222">
    <property type="entry name" value="RNase_H_like"/>
    <property type="match status" value="1"/>
</dbReference>
<dbReference type="Proteomes" id="UP000228380">
    <property type="component" value="Chromosome 5"/>
</dbReference>
<dbReference type="SUPFAM" id="SSF56672">
    <property type="entry name" value="DNA/RNA polymerases"/>
    <property type="match status" value="1"/>
</dbReference>
<dbReference type="PANTHER" id="PTHR33116:SF78">
    <property type="entry name" value="OS12G0587133 PROTEIN"/>
    <property type="match status" value="1"/>
</dbReference>
<dbReference type="InterPro" id="IPR002156">
    <property type="entry name" value="RNaseH_domain"/>
</dbReference>
<dbReference type="InterPro" id="IPR043502">
    <property type="entry name" value="DNA/RNA_pol_sf"/>
</dbReference>
<organism evidence="2 3">
    <name type="scientific">Phoenix dactylifera</name>
    <name type="common">Date palm</name>
    <dbReference type="NCBI Taxonomy" id="42345"/>
    <lineage>
        <taxon>Eukaryota</taxon>
        <taxon>Viridiplantae</taxon>
        <taxon>Streptophyta</taxon>
        <taxon>Embryophyta</taxon>
        <taxon>Tracheophyta</taxon>
        <taxon>Spermatophyta</taxon>
        <taxon>Magnoliopsida</taxon>
        <taxon>Liliopsida</taxon>
        <taxon>Arecaceae</taxon>
        <taxon>Coryphoideae</taxon>
        <taxon>Phoeniceae</taxon>
        <taxon>Phoenix</taxon>
    </lineage>
</organism>
<dbReference type="InterPro" id="IPR000477">
    <property type="entry name" value="RT_dom"/>
</dbReference>
<dbReference type="PROSITE" id="PS50878">
    <property type="entry name" value="RT_POL"/>
    <property type="match status" value="1"/>
</dbReference>
<name>A0A8B9AG10_PHODC</name>
<proteinExistence type="predicted"/>
<dbReference type="Pfam" id="PF13966">
    <property type="entry name" value="zf-RVT"/>
    <property type="match status" value="1"/>
</dbReference>
<dbReference type="GeneID" id="120110931"/>
<dbReference type="Gene3D" id="3.30.420.10">
    <property type="entry name" value="Ribonuclease H-like superfamily/Ribonuclease H"/>
    <property type="match status" value="1"/>
</dbReference>
<dbReference type="SUPFAM" id="SSF53098">
    <property type="entry name" value="Ribonuclease H-like"/>
    <property type="match status" value="1"/>
</dbReference>
<dbReference type="GO" id="GO:0003676">
    <property type="term" value="F:nucleic acid binding"/>
    <property type="evidence" value="ECO:0007669"/>
    <property type="project" value="InterPro"/>
</dbReference>